<accession>B5GM00</accession>
<protein>
    <submittedName>
        <fullName evidence="2">Uncharacterized protein</fullName>
    </submittedName>
</protein>
<gene>
    <name evidence="2" type="ORF">SCLAV_p1522</name>
</gene>
<reference evidence="2 3" key="1">
    <citation type="journal article" date="2010" name="Genome Biol. Evol.">
        <title>The sequence of a 1.8-mb bacterial linear plasmid reveals a rich evolutionary reservoir of secondary metabolic pathways.</title>
        <authorList>
            <person name="Medema M.H."/>
            <person name="Trefzer A."/>
            <person name="Kovalchuk A."/>
            <person name="van den Berg M."/>
            <person name="Mueller U."/>
            <person name="Heijne W."/>
            <person name="Wu L."/>
            <person name="Alam M.T."/>
            <person name="Ronning C.M."/>
            <person name="Nierman W.C."/>
            <person name="Bovenberg R.A.L."/>
            <person name="Breitling R."/>
            <person name="Takano E."/>
        </authorList>
    </citation>
    <scope>NUCLEOTIDE SEQUENCE [LARGE SCALE GENOMIC DNA]</scope>
    <source>
        <strain evidence="2">ATCC 27064</strain>
        <plasmid evidence="2 3">pSCL4</plasmid>
    </source>
</reference>
<dbReference type="EMBL" id="CM000914">
    <property type="protein sequence ID" value="EFG05003.2"/>
    <property type="molecule type" value="Genomic_DNA"/>
</dbReference>
<evidence type="ECO:0000313" key="3">
    <source>
        <dbReference type="Proteomes" id="UP000002357"/>
    </source>
</evidence>
<feature type="compositionally biased region" description="Basic and acidic residues" evidence="1">
    <location>
        <begin position="17"/>
        <end position="31"/>
    </location>
</feature>
<proteinExistence type="predicted"/>
<sequence length="87" mass="9286">MCFLFPGAGPRVPWFSHPDDAPGRLARERRGNTRTSGETLRSPRRRGTGAGYSALAALATLGELHVLAREGRPVLVPSLPTSCSTTV</sequence>
<keyword evidence="3" id="KW-1185">Reference proteome</keyword>
<organism evidence="2 3">
    <name type="scientific">Streptomyces clavuligerus</name>
    <dbReference type="NCBI Taxonomy" id="1901"/>
    <lineage>
        <taxon>Bacteria</taxon>
        <taxon>Bacillati</taxon>
        <taxon>Actinomycetota</taxon>
        <taxon>Actinomycetes</taxon>
        <taxon>Kitasatosporales</taxon>
        <taxon>Streptomycetaceae</taxon>
        <taxon>Streptomyces</taxon>
    </lineage>
</organism>
<evidence type="ECO:0000313" key="2">
    <source>
        <dbReference type="EMBL" id="EFG05003.2"/>
    </source>
</evidence>
<evidence type="ECO:0000256" key="1">
    <source>
        <dbReference type="SAM" id="MobiDB-lite"/>
    </source>
</evidence>
<feature type="region of interest" description="Disordered" evidence="1">
    <location>
        <begin position="15"/>
        <end position="48"/>
    </location>
</feature>
<dbReference type="Proteomes" id="UP000002357">
    <property type="component" value="Plasmid pSCL4"/>
</dbReference>
<name>B5GM00_STRCL</name>
<dbReference type="AlphaFoldDB" id="B5GM00"/>
<geneLocation type="plasmid" evidence="2 3">
    <name>pSCL4</name>
</geneLocation>
<keyword evidence="2" id="KW-0614">Plasmid</keyword>